<dbReference type="AlphaFoldDB" id="A0A2I0J3G2"/>
<dbReference type="EMBL" id="PGOL01002095">
    <property type="protein sequence ID" value="PKI50593.1"/>
    <property type="molecule type" value="Genomic_DNA"/>
</dbReference>
<name>A0A2I0J3G2_PUNGR</name>
<feature type="region of interest" description="Disordered" evidence="1">
    <location>
        <begin position="46"/>
        <end position="70"/>
    </location>
</feature>
<dbReference type="PANTHER" id="PTHR47584:SF14">
    <property type="entry name" value="L10-INTERACTING MYB DOMAIN-CONTAINING PROTEIN-LIKE"/>
    <property type="match status" value="1"/>
</dbReference>
<comment type="caution">
    <text evidence="2">The sequence shown here is derived from an EMBL/GenBank/DDBJ whole genome shotgun (WGS) entry which is preliminary data.</text>
</comment>
<dbReference type="Proteomes" id="UP000233551">
    <property type="component" value="Unassembled WGS sequence"/>
</dbReference>
<evidence type="ECO:0000313" key="3">
    <source>
        <dbReference type="Proteomes" id="UP000233551"/>
    </source>
</evidence>
<feature type="region of interest" description="Disordered" evidence="1">
    <location>
        <begin position="129"/>
        <end position="152"/>
    </location>
</feature>
<proteinExistence type="predicted"/>
<evidence type="ECO:0000313" key="2">
    <source>
        <dbReference type="EMBL" id="PKI50593.1"/>
    </source>
</evidence>
<evidence type="ECO:0000256" key="1">
    <source>
        <dbReference type="SAM" id="MobiDB-lite"/>
    </source>
</evidence>
<gene>
    <name evidence="2" type="ORF">CRG98_029033</name>
</gene>
<accession>A0A2I0J3G2</accession>
<organism evidence="2 3">
    <name type="scientific">Punica granatum</name>
    <name type="common">Pomegranate</name>
    <dbReference type="NCBI Taxonomy" id="22663"/>
    <lineage>
        <taxon>Eukaryota</taxon>
        <taxon>Viridiplantae</taxon>
        <taxon>Streptophyta</taxon>
        <taxon>Embryophyta</taxon>
        <taxon>Tracheophyta</taxon>
        <taxon>Spermatophyta</taxon>
        <taxon>Magnoliopsida</taxon>
        <taxon>eudicotyledons</taxon>
        <taxon>Gunneridae</taxon>
        <taxon>Pentapetalae</taxon>
        <taxon>rosids</taxon>
        <taxon>malvids</taxon>
        <taxon>Myrtales</taxon>
        <taxon>Lythraceae</taxon>
        <taxon>Punica</taxon>
    </lineage>
</organism>
<reference evidence="2 3" key="1">
    <citation type="submission" date="2017-11" db="EMBL/GenBank/DDBJ databases">
        <title>De-novo sequencing of pomegranate (Punica granatum L.) genome.</title>
        <authorList>
            <person name="Akparov Z."/>
            <person name="Amiraslanov A."/>
            <person name="Hajiyeva S."/>
            <person name="Abbasov M."/>
            <person name="Kaur K."/>
            <person name="Hamwieh A."/>
            <person name="Solovyev V."/>
            <person name="Salamov A."/>
            <person name="Braich B."/>
            <person name="Kosarev P."/>
            <person name="Mahmoud A."/>
            <person name="Hajiyev E."/>
            <person name="Babayeva S."/>
            <person name="Izzatullayeva V."/>
            <person name="Mammadov A."/>
            <person name="Mammadov A."/>
            <person name="Sharifova S."/>
            <person name="Ojaghi J."/>
            <person name="Eynullazada K."/>
            <person name="Bayramov B."/>
            <person name="Abdulazimova A."/>
            <person name="Shahmuradov I."/>
        </authorList>
    </citation>
    <scope>NUCLEOTIDE SEQUENCE [LARGE SCALE GENOMIC DNA]</scope>
    <source>
        <strain evidence="3">cv. AG2017</strain>
        <tissue evidence="2">Leaf</tissue>
    </source>
</reference>
<sequence>MDTVTAPGEMWLALNEKNNKFNTFRRQGYRNYKLLTELYGTTTATRALRHSSASSPPTSDEERQMENESLTPEIIRGEMEVSEAEGDSDEIERVEVNVQPSVPLGRHQERTPDAQDKLKYCIDILESSTSLRPTPPDSKRSRSLLSPEKKDEFSTASIMDELNAMTELSDQEYLICVDRIVDPNWRLVFMKMPPGRRKAWLARELHK</sequence>
<dbReference type="PANTHER" id="PTHR47584">
    <property type="match status" value="1"/>
</dbReference>
<protein>
    <submittedName>
        <fullName evidence="2">Uncharacterized protein</fullName>
    </submittedName>
</protein>
<feature type="compositionally biased region" description="Polar residues" evidence="1">
    <location>
        <begin position="46"/>
        <end position="58"/>
    </location>
</feature>
<keyword evidence="3" id="KW-1185">Reference proteome</keyword>
<dbReference type="InterPro" id="IPR045026">
    <property type="entry name" value="LIMYB"/>
</dbReference>